<dbReference type="Proteomes" id="UP000600365">
    <property type="component" value="Unassembled WGS sequence"/>
</dbReference>
<dbReference type="AlphaFoldDB" id="A0A918D4V6"/>
<keyword evidence="1" id="KW-1133">Transmembrane helix</keyword>
<keyword evidence="3" id="KW-1185">Reference proteome</keyword>
<evidence type="ECO:0000313" key="2">
    <source>
        <dbReference type="EMBL" id="GGN65202.1"/>
    </source>
</evidence>
<organism evidence="2 3">
    <name type="scientific">Streptomyces albiflavescens</name>
    <dbReference type="NCBI Taxonomy" id="1623582"/>
    <lineage>
        <taxon>Bacteria</taxon>
        <taxon>Bacillati</taxon>
        <taxon>Actinomycetota</taxon>
        <taxon>Actinomycetes</taxon>
        <taxon>Kitasatosporales</taxon>
        <taxon>Streptomycetaceae</taxon>
        <taxon>Streptomyces</taxon>
    </lineage>
</organism>
<evidence type="ECO:0000256" key="1">
    <source>
        <dbReference type="SAM" id="Phobius"/>
    </source>
</evidence>
<keyword evidence="1" id="KW-0472">Membrane</keyword>
<keyword evidence="1" id="KW-0812">Transmembrane</keyword>
<reference evidence="2 3" key="1">
    <citation type="journal article" date="2014" name="Int. J. Syst. Evol. Microbiol.">
        <title>Complete genome sequence of Corynebacterium casei LMG S-19264T (=DSM 44701T), isolated from a smear-ripened cheese.</title>
        <authorList>
            <consortium name="US DOE Joint Genome Institute (JGI-PGF)"/>
            <person name="Walter F."/>
            <person name="Albersmeier A."/>
            <person name="Kalinowski J."/>
            <person name="Ruckert C."/>
        </authorList>
    </citation>
    <scope>NUCLEOTIDE SEQUENCE [LARGE SCALE GENOMIC DNA]</scope>
    <source>
        <strain evidence="2 3">CGMCC 4.7111</strain>
    </source>
</reference>
<proteinExistence type="predicted"/>
<protein>
    <submittedName>
        <fullName evidence="2">Uncharacterized protein</fullName>
    </submittedName>
</protein>
<sequence>MRFSPSATRALLVVLAFVSSVLAGVVAGVLSYANGALAPGAVLYGGGALVAWMTLSLMVMGALGWLDGADSGTSSASRQNVGS</sequence>
<feature type="transmembrane region" description="Helical" evidence="1">
    <location>
        <begin position="43"/>
        <end position="66"/>
    </location>
</feature>
<dbReference type="EMBL" id="BMMM01000005">
    <property type="protein sequence ID" value="GGN65202.1"/>
    <property type="molecule type" value="Genomic_DNA"/>
</dbReference>
<gene>
    <name evidence="2" type="ORF">GCM10011579_035420</name>
</gene>
<name>A0A918D4V6_9ACTN</name>
<evidence type="ECO:0000313" key="3">
    <source>
        <dbReference type="Proteomes" id="UP000600365"/>
    </source>
</evidence>
<comment type="caution">
    <text evidence="2">The sequence shown here is derived from an EMBL/GenBank/DDBJ whole genome shotgun (WGS) entry which is preliminary data.</text>
</comment>
<accession>A0A918D4V6</accession>